<reference evidence="2" key="1">
    <citation type="submission" date="2014-09" db="EMBL/GenBank/DDBJ databases">
        <title>Whole genome shotgun sequence of Streptomyces sp. NBRC 110027.</title>
        <authorList>
            <person name="Komaki H."/>
            <person name="Ichikawa N."/>
            <person name="Katano-Makiyama Y."/>
            <person name="Hosoyama A."/>
            <person name="Hashimoto M."/>
            <person name="Uohara A."/>
            <person name="Kitahashi Y."/>
            <person name="Ohji S."/>
            <person name="Kimura A."/>
            <person name="Yamazoe A."/>
            <person name="Igarashi Y."/>
            <person name="Fujita N."/>
        </authorList>
    </citation>
    <scope>NUCLEOTIDE SEQUENCE [LARGE SCALE GENOMIC DNA]</scope>
    <source>
        <strain evidence="2">NBRC 110027</strain>
    </source>
</reference>
<dbReference type="RefSeq" id="WP_042153240.1">
    <property type="nucleotide sequence ID" value="NZ_BBNO01000003.1"/>
</dbReference>
<dbReference type="AlphaFoldDB" id="A0A0P4R570"/>
<accession>A0A0P4R570</accession>
<organism evidence="1 2">
    <name type="scientific">Streptomyces lydicamycinicus</name>
    <dbReference type="NCBI Taxonomy" id="1546107"/>
    <lineage>
        <taxon>Bacteria</taxon>
        <taxon>Bacillati</taxon>
        <taxon>Actinomycetota</taxon>
        <taxon>Actinomycetes</taxon>
        <taxon>Kitasatosporales</taxon>
        <taxon>Streptomycetaceae</taxon>
        <taxon>Streptomyces</taxon>
    </lineage>
</organism>
<evidence type="ECO:0000313" key="1">
    <source>
        <dbReference type="EMBL" id="GAO08146.1"/>
    </source>
</evidence>
<dbReference type="EMBL" id="BBNO01000003">
    <property type="protein sequence ID" value="GAO08146.1"/>
    <property type="molecule type" value="Genomic_DNA"/>
</dbReference>
<name>A0A0P4R570_9ACTN</name>
<sequence>MQIDLAHRSTSSWLDAADLAREVYAQAYGADVAPRPDSFIVARPACGAAEEPCAPLACAGLTFGSDQELFSERYLDTGVEDAALARLGASVDRRRVVEVGALATRRAAVGRELIRATPIIAWCLGMEYILCTVTRSLITTLDRTGISFVPFGPADPSRLSPDEAARWGTYYEHEPQVGVIPLNALDRLFSDATGRYSVTDLQLSISAMEVAGHAGH</sequence>
<reference evidence="1 2" key="2">
    <citation type="journal article" date="2015" name="Stand. Genomic Sci.">
        <title>Draft genome sequence of marine-derived Streptomyces sp. TP-A0598, a producer of anti-MRSA antibiotic lydicamycins.</title>
        <authorList>
            <person name="Komaki H."/>
            <person name="Ichikawa N."/>
            <person name="Hosoyama A."/>
            <person name="Fujita N."/>
            <person name="Igarashi Y."/>
        </authorList>
    </citation>
    <scope>NUCLEOTIDE SEQUENCE [LARGE SCALE GENOMIC DNA]</scope>
    <source>
        <strain evidence="1 2">NBRC 110027</strain>
    </source>
</reference>
<dbReference type="Pfam" id="PF12261">
    <property type="entry name" value="T_hemolysin"/>
    <property type="match status" value="1"/>
</dbReference>
<dbReference type="Proteomes" id="UP000048965">
    <property type="component" value="Unassembled WGS sequence"/>
</dbReference>
<proteinExistence type="predicted"/>
<keyword evidence="2" id="KW-1185">Reference proteome</keyword>
<gene>
    <name evidence="1" type="ORF">TPA0598_03_06070</name>
</gene>
<dbReference type="InterPro" id="IPR022050">
    <property type="entry name" value="T_hemolysin"/>
</dbReference>
<dbReference type="OrthoDB" id="7432757at2"/>
<protein>
    <recommendedName>
        <fullName evidence="3">Thermostable hemolysin</fullName>
    </recommendedName>
</protein>
<evidence type="ECO:0000313" key="2">
    <source>
        <dbReference type="Proteomes" id="UP000048965"/>
    </source>
</evidence>
<evidence type="ECO:0008006" key="3">
    <source>
        <dbReference type="Google" id="ProtNLM"/>
    </source>
</evidence>
<comment type="caution">
    <text evidence="1">The sequence shown here is derived from an EMBL/GenBank/DDBJ whole genome shotgun (WGS) entry which is preliminary data.</text>
</comment>